<keyword evidence="6" id="KW-1185">Reference proteome</keyword>
<dbReference type="GO" id="GO:0005886">
    <property type="term" value="C:plasma membrane"/>
    <property type="evidence" value="ECO:0007669"/>
    <property type="project" value="TreeGrafter"/>
</dbReference>
<dbReference type="GO" id="GO:0043709">
    <property type="term" value="P:cell adhesion involved in single-species biofilm formation"/>
    <property type="evidence" value="ECO:0007669"/>
    <property type="project" value="TreeGrafter"/>
</dbReference>
<proteinExistence type="predicted"/>
<dbReference type="SUPFAM" id="SSF55073">
    <property type="entry name" value="Nucleotide cyclase"/>
    <property type="match status" value="1"/>
</dbReference>
<organism evidence="5 6">
    <name type="scientific">Ascidiaceihabitans donghaensis</name>
    <dbReference type="NCBI Taxonomy" id="1510460"/>
    <lineage>
        <taxon>Bacteria</taxon>
        <taxon>Pseudomonadati</taxon>
        <taxon>Pseudomonadota</taxon>
        <taxon>Alphaproteobacteria</taxon>
        <taxon>Rhodobacterales</taxon>
        <taxon>Paracoccaceae</taxon>
        <taxon>Ascidiaceihabitans</taxon>
    </lineage>
</organism>
<protein>
    <recommendedName>
        <fullName evidence="1">diguanylate cyclase</fullName>
        <ecNumber evidence="1">2.7.7.65</ecNumber>
    </recommendedName>
</protein>
<sequence>MHGKILVIDPISTNRIVLKVKLSTAHYSVVQAGSISDALTAIKRTVPDVILTAQELPDGDATSLIERVRKSRQMRDVPMIAFQNEGSNAARLDLLAAGFDDVIAKPFDDVLLLARVRSLVRVCNSAAEWKLRDDTSRALGLAEAPTAFEHAARATIMSSNTTIAKVWTHQLSSLVGITLDMAKPQNGLGPTCDTANGKEPDVFILDMGRENAPEMLRMLAEIRSHSRTRHSGVLVVQSNKDADLASQALDLGASDIMTEGFAAQEMALRIQTLVKRKHIADRLRATVRTGLEAAVCDPLTGLHNRRYAMPHLARIAENAQRSGKPFAVMVADMDYFKHINDVYGHATGDVVLVETAQRLRENLRAVDLVARIGGEEFLVVMPGVGLRNARLAATRLCELIGCAPFQQPDGSGPLTATISIGLAIGDASTFERYGAGNVAAGLLDQADKALYHAKELGRNQVRLSRPAA</sequence>
<evidence type="ECO:0000313" key="6">
    <source>
        <dbReference type="Proteomes" id="UP000244880"/>
    </source>
</evidence>
<dbReference type="EC" id="2.7.7.65" evidence="1"/>
<dbReference type="PANTHER" id="PTHR45138:SF24">
    <property type="entry name" value="DIGUANYLATE CYCLASE DGCC-RELATED"/>
    <property type="match status" value="1"/>
</dbReference>
<dbReference type="Gene3D" id="3.40.50.2300">
    <property type="match status" value="1"/>
</dbReference>
<dbReference type="SUPFAM" id="SSF52172">
    <property type="entry name" value="CheY-like"/>
    <property type="match status" value="2"/>
</dbReference>
<evidence type="ECO:0000313" key="5">
    <source>
        <dbReference type="EMBL" id="SPH22290.1"/>
    </source>
</evidence>
<dbReference type="InterPro" id="IPR001789">
    <property type="entry name" value="Sig_transdc_resp-reg_receiver"/>
</dbReference>
<dbReference type="PROSITE" id="PS50110">
    <property type="entry name" value="RESPONSE_REGULATORY"/>
    <property type="match status" value="2"/>
</dbReference>
<feature type="domain" description="Response regulatory" evidence="3">
    <location>
        <begin position="153"/>
        <end position="274"/>
    </location>
</feature>
<dbReference type="SMART" id="SM00267">
    <property type="entry name" value="GGDEF"/>
    <property type="match status" value="1"/>
</dbReference>
<dbReference type="Pfam" id="PF00990">
    <property type="entry name" value="GGDEF"/>
    <property type="match status" value="1"/>
</dbReference>
<evidence type="ECO:0000256" key="1">
    <source>
        <dbReference type="ARBA" id="ARBA00012528"/>
    </source>
</evidence>
<dbReference type="Pfam" id="PF00072">
    <property type="entry name" value="Response_reg"/>
    <property type="match status" value="1"/>
</dbReference>
<dbReference type="InterPro" id="IPR011006">
    <property type="entry name" value="CheY-like_superfamily"/>
</dbReference>
<dbReference type="InterPro" id="IPR043128">
    <property type="entry name" value="Rev_trsase/Diguanyl_cyclase"/>
</dbReference>
<reference evidence="5 6" key="1">
    <citation type="submission" date="2018-03" db="EMBL/GenBank/DDBJ databases">
        <authorList>
            <person name="Keele B.F."/>
        </authorList>
    </citation>
    <scope>NUCLEOTIDE SEQUENCE [LARGE SCALE GENOMIC DNA]</scope>
    <source>
        <strain evidence="5 6">CECT 8599</strain>
    </source>
</reference>
<comment type="caution">
    <text evidence="2">Lacks conserved residue(s) required for the propagation of feature annotation.</text>
</comment>
<keyword evidence="2" id="KW-0597">Phosphoprotein</keyword>
<dbReference type="CDD" id="cd01949">
    <property type="entry name" value="GGDEF"/>
    <property type="match status" value="1"/>
</dbReference>
<dbReference type="InterPro" id="IPR029787">
    <property type="entry name" value="Nucleotide_cyclase"/>
</dbReference>
<dbReference type="Proteomes" id="UP000244880">
    <property type="component" value="Unassembled WGS sequence"/>
</dbReference>
<dbReference type="OrthoDB" id="9812260at2"/>
<gene>
    <name evidence="5" type="primary">pleD</name>
    <name evidence="5" type="ORF">ASD8599_03034</name>
</gene>
<feature type="modified residue" description="4-aspartylphosphate" evidence="2">
    <location>
        <position position="206"/>
    </location>
</feature>
<dbReference type="GO" id="GO:0000160">
    <property type="term" value="P:phosphorelay signal transduction system"/>
    <property type="evidence" value="ECO:0007669"/>
    <property type="project" value="InterPro"/>
</dbReference>
<evidence type="ECO:0000259" key="4">
    <source>
        <dbReference type="PROSITE" id="PS50887"/>
    </source>
</evidence>
<dbReference type="EMBL" id="OMOR01000001">
    <property type="protein sequence ID" value="SPH22290.1"/>
    <property type="molecule type" value="Genomic_DNA"/>
</dbReference>
<feature type="domain" description="Response regulatory" evidence="3">
    <location>
        <begin position="4"/>
        <end position="120"/>
    </location>
</feature>
<dbReference type="RefSeq" id="WP_108829251.1">
    <property type="nucleotide sequence ID" value="NZ_OMOR01000001.1"/>
</dbReference>
<dbReference type="InterPro" id="IPR000160">
    <property type="entry name" value="GGDEF_dom"/>
</dbReference>
<dbReference type="PANTHER" id="PTHR45138">
    <property type="entry name" value="REGULATORY COMPONENTS OF SENSORY TRANSDUCTION SYSTEM"/>
    <property type="match status" value="1"/>
</dbReference>
<dbReference type="GO" id="GO:0052621">
    <property type="term" value="F:diguanylate cyclase activity"/>
    <property type="evidence" value="ECO:0007669"/>
    <property type="project" value="UniProtKB-EC"/>
</dbReference>
<dbReference type="AlphaFoldDB" id="A0A2R8BGU7"/>
<feature type="domain" description="GGDEF" evidence="4">
    <location>
        <begin position="324"/>
        <end position="466"/>
    </location>
</feature>
<dbReference type="FunFam" id="3.30.70.270:FF:000001">
    <property type="entry name" value="Diguanylate cyclase domain protein"/>
    <property type="match status" value="1"/>
</dbReference>
<name>A0A2R8BGU7_9RHOB</name>
<evidence type="ECO:0000259" key="3">
    <source>
        <dbReference type="PROSITE" id="PS50110"/>
    </source>
</evidence>
<dbReference type="PROSITE" id="PS50887">
    <property type="entry name" value="GGDEF"/>
    <property type="match status" value="1"/>
</dbReference>
<accession>A0A2R8BGU7</accession>
<evidence type="ECO:0000256" key="2">
    <source>
        <dbReference type="PROSITE-ProRule" id="PRU00169"/>
    </source>
</evidence>
<dbReference type="GO" id="GO:1902201">
    <property type="term" value="P:negative regulation of bacterial-type flagellum-dependent cell motility"/>
    <property type="evidence" value="ECO:0007669"/>
    <property type="project" value="TreeGrafter"/>
</dbReference>
<dbReference type="SMART" id="SM00448">
    <property type="entry name" value="REC"/>
    <property type="match status" value="1"/>
</dbReference>
<dbReference type="Gene3D" id="3.30.70.270">
    <property type="match status" value="1"/>
</dbReference>
<dbReference type="NCBIfam" id="TIGR00254">
    <property type="entry name" value="GGDEF"/>
    <property type="match status" value="1"/>
</dbReference>
<dbReference type="InterPro" id="IPR050469">
    <property type="entry name" value="Diguanylate_Cyclase"/>
</dbReference>